<evidence type="ECO:0000313" key="4">
    <source>
        <dbReference type="EMBL" id="MBC3887418.1"/>
    </source>
</evidence>
<dbReference type="InterPro" id="IPR009057">
    <property type="entry name" value="Homeodomain-like_sf"/>
</dbReference>
<organism evidence="4 5">
    <name type="scientific">Acetobacterium paludosum</name>
    <dbReference type="NCBI Taxonomy" id="52693"/>
    <lineage>
        <taxon>Bacteria</taxon>
        <taxon>Bacillati</taxon>
        <taxon>Bacillota</taxon>
        <taxon>Clostridia</taxon>
        <taxon>Eubacteriales</taxon>
        <taxon>Eubacteriaceae</taxon>
        <taxon>Acetobacterium</taxon>
    </lineage>
</organism>
<dbReference type="PRINTS" id="PR00455">
    <property type="entry name" value="HTHTETR"/>
</dbReference>
<dbReference type="Pfam" id="PF22568">
    <property type="entry name" value="Tet_C_40"/>
    <property type="match status" value="1"/>
</dbReference>
<dbReference type="PROSITE" id="PS50977">
    <property type="entry name" value="HTH_TETR_2"/>
    <property type="match status" value="1"/>
</dbReference>
<reference evidence="4" key="1">
    <citation type="submission" date="2019-10" db="EMBL/GenBank/DDBJ databases">
        <authorList>
            <person name="Ross D.E."/>
            <person name="Gulliver D."/>
        </authorList>
    </citation>
    <scope>NUCLEOTIDE SEQUENCE</scope>
    <source>
        <strain evidence="4">DER-2019</strain>
    </source>
</reference>
<keyword evidence="1 2" id="KW-0238">DNA-binding</keyword>
<evidence type="ECO:0000256" key="1">
    <source>
        <dbReference type="ARBA" id="ARBA00023125"/>
    </source>
</evidence>
<dbReference type="RefSeq" id="WP_148565796.1">
    <property type="nucleotide sequence ID" value="NZ_RXYA01000002.1"/>
</dbReference>
<feature type="DNA-binding region" description="H-T-H motif" evidence="2">
    <location>
        <begin position="39"/>
        <end position="58"/>
    </location>
</feature>
<protein>
    <submittedName>
        <fullName evidence="4">TetR family transcriptional regulator</fullName>
    </submittedName>
</protein>
<dbReference type="PANTHER" id="PTHR43479">
    <property type="entry name" value="ACREF/ENVCD OPERON REPRESSOR-RELATED"/>
    <property type="match status" value="1"/>
</dbReference>
<keyword evidence="5" id="KW-1185">Reference proteome</keyword>
<reference evidence="4" key="2">
    <citation type="submission" date="2020-10" db="EMBL/GenBank/DDBJ databases">
        <title>Comparative genomics of the Acetobacterium genus.</title>
        <authorList>
            <person name="Marshall C."/>
            <person name="May H."/>
            <person name="Norman S."/>
        </authorList>
    </citation>
    <scope>NUCLEOTIDE SEQUENCE</scope>
    <source>
        <strain evidence="4">DER-2019</strain>
    </source>
</reference>
<dbReference type="InterPro" id="IPR055155">
    <property type="entry name" value="SMU_134-like_C"/>
</dbReference>
<dbReference type="Gene3D" id="1.10.10.60">
    <property type="entry name" value="Homeodomain-like"/>
    <property type="match status" value="1"/>
</dbReference>
<dbReference type="AlphaFoldDB" id="A0A923KVV9"/>
<gene>
    <name evidence="4" type="ORF">GH810_03735</name>
</gene>
<dbReference type="SUPFAM" id="SSF46689">
    <property type="entry name" value="Homeodomain-like"/>
    <property type="match status" value="1"/>
</dbReference>
<dbReference type="OrthoDB" id="494991at2"/>
<dbReference type="EMBL" id="WJBD01000003">
    <property type="protein sequence ID" value="MBC3887418.1"/>
    <property type="molecule type" value="Genomic_DNA"/>
</dbReference>
<dbReference type="PANTHER" id="PTHR43479:SF11">
    <property type="entry name" value="ACREF_ENVCD OPERON REPRESSOR-RELATED"/>
    <property type="match status" value="1"/>
</dbReference>
<name>A0A923KVV9_9FIRM</name>
<dbReference type="InterPro" id="IPR001647">
    <property type="entry name" value="HTH_TetR"/>
</dbReference>
<sequence>MAESKSVRKPQQKRSIETKEKILSAAYTLFCEKGYFSTTTNEIAKVAKVSIGSLYAYYKDKDTILLDILERYNNSFLKVHDDLSAEIEIYKNDPKKWIRLLIENLIEVHQSSKALNREMEILCFTMPAVAAVMVKQREKTWQTTLNSFHLSSEYITAKDPEAAAIIAFSLISSIVDQIVFYKNEIEVERILQTGIDAVYHLLMG</sequence>
<dbReference type="InterPro" id="IPR050624">
    <property type="entry name" value="HTH-type_Tx_Regulator"/>
</dbReference>
<evidence type="ECO:0000259" key="3">
    <source>
        <dbReference type="PROSITE" id="PS50977"/>
    </source>
</evidence>
<dbReference type="Pfam" id="PF00440">
    <property type="entry name" value="TetR_N"/>
    <property type="match status" value="1"/>
</dbReference>
<feature type="domain" description="HTH tetR-type" evidence="3">
    <location>
        <begin position="16"/>
        <end position="76"/>
    </location>
</feature>
<dbReference type="GO" id="GO:0003677">
    <property type="term" value="F:DNA binding"/>
    <property type="evidence" value="ECO:0007669"/>
    <property type="project" value="UniProtKB-UniRule"/>
</dbReference>
<comment type="caution">
    <text evidence="4">The sequence shown here is derived from an EMBL/GenBank/DDBJ whole genome shotgun (WGS) entry which is preliminary data.</text>
</comment>
<dbReference type="Proteomes" id="UP000616595">
    <property type="component" value="Unassembled WGS sequence"/>
</dbReference>
<evidence type="ECO:0000313" key="5">
    <source>
        <dbReference type="Proteomes" id="UP000616595"/>
    </source>
</evidence>
<dbReference type="Gene3D" id="1.10.357.10">
    <property type="entry name" value="Tetracycline Repressor, domain 2"/>
    <property type="match status" value="1"/>
</dbReference>
<accession>A0A923KVV9</accession>
<evidence type="ECO:0000256" key="2">
    <source>
        <dbReference type="PROSITE-ProRule" id="PRU00335"/>
    </source>
</evidence>
<proteinExistence type="predicted"/>